<dbReference type="PANTHER" id="PTHR13360:SF1">
    <property type="entry name" value="ACTIVATING SIGNAL COINTEGRATOR 1 COMPLEX SUBUNIT 1"/>
    <property type="match status" value="1"/>
</dbReference>
<evidence type="ECO:0000259" key="2">
    <source>
        <dbReference type="Pfam" id="PF10469"/>
    </source>
</evidence>
<dbReference type="PANTHER" id="PTHR13360">
    <property type="entry name" value="ACTIVATING SIGNAL COINTEGRATOR 1 COMPLEX SUBUNIT 1"/>
    <property type="match status" value="1"/>
</dbReference>
<dbReference type="GO" id="GO:0006307">
    <property type="term" value="P:DNA alkylation repair"/>
    <property type="evidence" value="ECO:0007669"/>
    <property type="project" value="InterPro"/>
</dbReference>
<evidence type="ECO:0000313" key="4">
    <source>
        <dbReference type="Proteomes" id="UP000469559"/>
    </source>
</evidence>
<feature type="domain" description="A-kinase anchor protein 7-like phosphoesterase" evidence="2">
    <location>
        <begin position="11"/>
        <end position="278"/>
    </location>
</feature>
<proteinExistence type="predicted"/>
<comment type="caution">
    <text evidence="3">The sequence shown here is derived from an EMBL/GenBank/DDBJ whole genome shotgun (WGS) entry which is preliminary data.</text>
</comment>
<dbReference type="EMBL" id="QGMF01000041">
    <property type="protein sequence ID" value="TVY20765.1"/>
    <property type="molecule type" value="Genomic_DNA"/>
</dbReference>
<sequence>MPPKPPTPKLTHFLCIPLITPTSHPQLQKSLTTFRQTATHATHTPQIPGAAIRPLGTLHLTLGVMSLLTPERVESALAVLRGLDLGGMVLGALVLERSERGDEKEKGKGKEEKKEEKSGEEKEGGSQGGEERGSIGESSGSRGLKITLRGLKSMHDATSTSTLYAPPVDSPALLSFCQQLKNVFTDAGLLVPDTRPLLLHATVLNTIYVPRGGRGKGGGGHGGKKGRITIDAEEMLEDWADFVWMEGVRVEKVAVCRMGAKKGVDGEEAYEVEGSVDMP</sequence>
<dbReference type="Proteomes" id="UP000469559">
    <property type="component" value="Unassembled WGS sequence"/>
</dbReference>
<protein>
    <recommendedName>
        <fullName evidence="2">A-kinase anchor protein 7-like phosphoesterase domain-containing protein</fullName>
    </recommendedName>
</protein>
<name>A0A8T9BLW6_9HELO</name>
<dbReference type="InterPro" id="IPR019510">
    <property type="entry name" value="AKAP7-like_phosphoesterase"/>
</dbReference>
<dbReference type="AlphaFoldDB" id="A0A8T9BLW6"/>
<reference evidence="3 4" key="1">
    <citation type="submission" date="2018-05" db="EMBL/GenBank/DDBJ databases">
        <title>Whole genome sequencing for identification of molecular markers to develop diagnostic detection tools for the regulated plant pathogen Lachnellula willkommii.</title>
        <authorList>
            <person name="Giroux E."/>
            <person name="Bilodeau G."/>
        </authorList>
    </citation>
    <scope>NUCLEOTIDE SEQUENCE [LARGE SCALE GENOMIC DNA]</scope>
    <source>
        <strain evidence="3 4">CBS 203.66</strain>
    </source>
</reference>
<dbReference type="GO" id="GO:0005634">
    <property type="term" value="C:nucleus"/>
    <property type="evidence" value="ECO:0007669"/>
    <property type="project" value="TreeGrafter"/>
</dbReference>
<organism evidence="3 4">
    <name type="scientific">Lachnellula arida</name>
    <dbReference type="NCBI Taxonomy" id="1316785"/>
    <lineage>
        <taxon>Eukaryota</taxon>
        <taxon>Fungi</taxon>
        <taxon>Dikarya</taxon>
        <taxon>Ascomycota</taxon>
        <taxon>Pezizomycotina</taxon>
        <taxon>Leotiomycetes</taxon>
        <taxon>Helotiales</taxon>
        <taxon>Lachnaceae</taxon>
        <taxon>Lachnellula</taxon>
    </lineage>
</organism>
<dbReference type="InterPro" id="IPR009210">
    <property type="entry name" value="ASCC1"/>
</dbReference>
<dbReference type="Gene3D" id="3.90.1140.10">
    <property type="entry name" value="Cyclic phosphodiesterase"/>
    <property type="match status" value="1"/>
</dbReference>
<dbReference type="OrthoDB" id="277832at2759"/>
<keyword evidence="4" id="KW-1185">Reference proteome</keyword>
<gene>
    <name evidence="3" type="ORF">LARI1_G001171</name>
</gene>
<feature type="region of interest" description="Disordered" evidence="1">
    <location>
        <begin position="99"/>
        <end position="142"/>
    </location>
</feature>
<accession>A0A8T9BLW6</accession>
<evidence type="ECO:0000256" key="1">
    <source>
        <dbReference type="SAM" id="MobiDB-lite"/>
    </source>
</evidence>
<dbReference type="GO" id="GO:0006355">
    <property type="term" value="P:regulation of DNA-templated transcription"/>
    <property type="evidence" value="ECO:0007669"/>
    <property type="project" value="TreeGrafter"/>
</dbReference>
<feature type="compositionally biased region" description="Basic and acidic residues" evidence="1">
    <location>
        <begin position="99"/>
        <end position="134"/>
    </location>
</feature>
<evidence type="ECO:0000313" key="3">
    <source>
        <dbReference type="EMBL" id="TVY20765.1"/>
    </source>
</evidence>
<dbReference type="Pfam" id="PF10469">
    <property type="entry name" value="AKAP7_NLS"/>
    <property type="match status" value="1"/>
</dbReference>